<dbReference type="PANTHER" id="PTHR33155:SF9">
    <property type="entry name" value="FANTASTIC FOUR-LIKE PROTEIN (DUF3049)"/>
    <property type="match status" value="1"/>
</dbReference>
<keyword evidence="5" id="KW-1185">Reference proteome</keyword>
<feature type="compositionally biased region" description="Polar residues" evidence="2">
    <location>
        <begin position="55"/>
        <end position="77"/>
    </location>
</feature>
<dbReference type="Proteomes" id="UP001386955">
    <property type="component" value="Unassembled WGS sequence"/>
</dbReference>
<comment type="caution">
    <text evidence="4">The sequence shown here is derived from an EMBL/GenBank/DDBJ whole genome shotgun (WGS) entry which is preliminary data.</text>
</comment>
<proteinExistence type="inferred from homology"/>
<feature type="domain" description="FAF" evidence="3">
    <location>
        <begin position="137"/>
        <end position="190"/>
    </location>
</feature>
<feature type="compositionally biased region" description="Basic and acidic residues" evidence="2">
    <location>
        <begin position="205"/>
        <end position="220"/>
    </location>
</feature>
<dbReference type="Pfam" id="PF11250">
    <property type="entry name" value="FAF"/>
    <property type="match status" value="1"/>
</dbReference>
<sequence length="245" mass="27410">MFENSSLAENPSLLESLSCNIHSLTDIFAELHLKESPSPSSFPEISSTNLTHNHSKEYVSNSSTPTTPHKNSDSSLHLCTEGLGFESSDDVEDSKNGGESGERETDDGGHKKSLGLEGCCDGEWRRKSSIRVNNGVEYPPPISCIGKSGKPCVSFMSYRDNGRFVLKEVRSPVQEFLHAHREDGRLKLHFVHPEYEDFVEEQTEDGDHSHEEESLDDGEQRVVIENDQTFTDISYLVIEEKGDYV</sequence>
<evidence type="ECO:0000256" key="2">
    <source>
        <dbReference type="SAM" id="MobiDB-lite"/>
    </source>
</evidence>
<reference evidence="4 5" key="1">
    <citation type="submission" date="2024-01" db="EMBL/GenBank/DDBJ databases">
        <title>The genomes of 5 underutilized Papilionoideae crops provide insights into root nodulation and disease resistanc.</title>
        <authorList>
            <person name="Jiang F."/>
        </authorList>
    </citation>
    <scope>NUCLEOTIDE SEQUENCE [LARGE SCALE GENOMIC DNA]</scope>
    <source>
        <strain evidence="4">DUOXIRENSHENG_FW03</strain>
        <tissue evidence="4">Leaves</tissue>
    </source>
</reference>
<organism evidence="4 5">
    <name type="scientific">Psophocarpus tetragonolobus</name>
    <name type="common">Winged bean</name>
    <name type="synonym">Dolichos tetragonolobus</name>
    <dbReference type="NCBI Taxonomy" id="3891"/>
    <lineage>
        <taxon>Eukaryota</taxon>
        <taxon>Viridiplantae</taxon>
        <taxon>Streptophyta</taxon>
        <taxon>Embryophyta</taxon>
        <taxon>Tracheophyta</taxon>
        <taxon>Spermatophyta</taxon>
        <taxon>Magnoliopsida</taxon>
        <taxon>eudicotyledons</taxon>
        <taxon>Gunneridae</taxon>
        <taxon>Pentapetalae</taxon>
        <taxon>rosids</taxon>
        <taxon>fabids</taxon>
        <taxon>Fabales</taxon>
        <taxon>Fabaceae</taxon>
        <taxon>Papilionoideae</taxon>
        <taxon>50 kb inversion clade</taxon>
        <taxon>NPAAA clade</taxon>
        <taxon>indigoferoid/millettioid clade</taxon>
        <taxon>Phaseoleae</taxon>
        <taxon>Psophocarpus</taxon>
    </lineage>
</organism>
<evidence type="ECO:0000256" key="1">
    <source>
        <dbReference type="ARBA" id="ARBA00008690"/>
    </source>
</evidence>
<accession>A0AAN9T1C5</accession>
<feature type="compositionally biased region" description="Basic and acidic residues" evidence="2">
    <location>
        <begin position="93"/>
        <end position="110"/>
    </location>
</feature>
<feature type="region of interest" description="Disordered" evidence="2">
    <location>
        <begin position="55"/>
        <end position="114"/>
    </location>
</feature>
<dbReference type="InterPro" id="IPR021410">
    <property type="entry name" value="FAF"/>
</dbReference>
<evidence type="ECO:0000313" key="4">
    <source>
        <dbReference type="EMBL" id="KAK7404847.1"/>
    </source>
</evidence>
<dbReference type="AlphaFoldDB" id="A0AAN9T1C5"/>
<dbReference type="InterPro" id="IPR046431">
    <property type="entry name" value="FAF_dom"/>
</dbReference>
<comment type="similarity">
    <text evidence="1">Belongs to the fantastic four family.</text>
</comment>
<name>A0AAN9T1C5_PSOTE</name>
<evidence type="ECO:0000259" key="3">
    <source>
        <dbReference type="Pfam" id="PF11250"/>
    </source>
</evidence>
<evidence type="ECO:0000313" key="5">
    <source>
        <dbReference type="Proteomes" id="UP001386955"/>
    </source>
</evidence>
<protein>
    <recommendedName>
        <fullName evidence="3">FAF domain-containing protein</fullName>
    </recommendedName>
</protein>
<dbReference type="PANTHER" id="PTHR33155">
    <property type="entry name" value="FANTASTIC FOUR-LIKE PROTEIN (DUF3049)"/>
    <property type="match status" value="1"/>
</dbReference>
<gene>
    <name evidence="4" type="ORF">VNO78_05853</name>
</gene>
<feature type="region of interest" description="Disordered" evidence="2">
    <location>
        <begin position="199"/>
        <end position="220"/>
    </location>
</feature>
<dbReference type="EMBL" id="JAYMYS010000002">
    <property type="protein sequence ID" value="KAK7404847.1"/>
    <property type="molecule type" value="Genomic_DNA"/>
</dbReference>